<comment type="caution">
    <text evidence="1">The sequence shown here is derived from an EMBL/GenBank/DDBJ whole genome shotgun (WGS) entry which is preliminary data.</text>
</comment>
<accession>A0ABS1TRI4</accession>
<name>A0ABS1TRI4_9BACI</name>
<dbReference type="EMBL" id="JAESWB010000247">
    <property type="protein sequence ID" value="MBL4953926.1"/>
    <property type="molecule type" value="Genomic_DNA"/>
</dbReference>
<keyword evidence="2" id="KW-1185">Reference proteome</keyword>
<reference evidence="1 2" key="1">
    <citation type="submission" date="2021-01" db="EMBL/GenBank/DDBJ databases">
        <title>Genome public.</title>
        <authorList>
            <person name="Liu C."/>
            <person name="Sun Q."/>
        </authorList>
    </citation>
    <scope>NUCLEOTIDE SEQUENCE [LARGE SCALE GENOMIC DNA]</scope>
    <source>
        <strain evidence="1 2">YIM B02564</strain>
    </source>
</reference>
<gene>
    <name evidence="1" type="ORF">JK635_17215</name>
</gene>
<evidence type="ECO:0000313" key="2">
    <source>
        <dbReference type="Proteomes" id="UP000623967"/>
    </source>
</evidence>
<dbReference type="InterPro" id="IPR025432">
    <property type="entry name" value="YhfH-like"/>
</dbReference>
<dbReference type="Pfam" id="PF14149">
    <property type="entry name" value="YhfH"/>
    <property type="match status" value="1"/>
</dbReference>
<evidence type="ECO:0000313" key="1">
    <source>
        <dbReference type="EMBL" id="MBL4953926.1"/>
    </source>
</evidence>
<organism evidence="1 2">
    <name type="scientific">Neobacillus paridis</name>
    <dbReference type="NCBI Taxonomy" id="2803862"/>
    <lineage>
        <taxon>Bacteria</taxon>
        <taxon>Bacillati</taxon>
        <taxon>Bacillota</taxon>
        <taxon>Bacilli</taxon>
        <taxon>Bacillales</taxon>
        <taxon>Bacillaceae</taxon>
        <taxon>Neobacillus</taxon>
    </lineage>
</organism>
<protein>
    <submittedName>
        <fullName evidence="1">YhfH family protein</fullName>
    </submittedName>
</protein>
<sequence length="44" mass="5072">MLMSPLELIRSLPNKVCPECGQLIEEQAESYLMECDRCLAKKEE</sequence>
<dbReference type="RefSeq" id="WP_202655184.1">
    <property type="nucleotide sequence ID" value="NZ_JAESWB010000247.1"/>
</dbReference>
<proteinExistence type="predicted"/>
<dbReference type="Proteomes" id="UP000623967">
    <property type="component" value="Unassembled WGS sequence"/>
</dbReference>